<organism evidence="2 3">
    <name type="scientific">Nitrincola tapanii</name>
    <dbReference type="NCBI Taxonomy" id="1708751"/>
    <lineage>
        <taxon>Bacteria</taxon>
        <taxon>Pseudomonadati</taxon>
        <taxon>Pseudomonadota</taxon>
        <taxon>Gammaproteobacteria</taxon>
        <taxon>Oceanospirillales</taxon>
        <taxon>Oceanospirillaceae</taxon>
        <taxon>Nitrincola</taxon>
    </lineage>
</organism>
<gene>
    <name evidence="2" type="ORF">E1H14_04145</name>
</gene>
<dbReference type="PANTHER" id="PTHR14119:SF3">
    <property type="entry name" value="ISOCHORISMATASE DOMAIN-CONTAINING PROTEIN 2"/>
    <property type="match status" value="1"/>
</dbReference>
<dbReference type="EMBL" id="SMRS01000002">
    <property type="protein sequence ID" value="KAA0875885.1"/>
    <property type="molecule type" value="Genomic_DNA"/>
</dbReference>
<dbReference type="InterPro" id="IPR036380">
    <property type="entry name" value="Isochorismatase-like_sf"/>
</dbReference>
<dbReference type="OrthoDB" id="9796958at2"/>
<proteinExistence type="predicted"/>
<dbReference type="RefSeq" id="WP_149390188.1">
    <property type="nucleotide sequence ID" value="NZ_SMRS01000002.1"/>
</dbReference>
<keyword evidence="3" id="KW-1185">Reference proteome</keyword>
<evidence type="ECO:0000259" key="1">
    <source>
        <dbReference type="Pfam" id="PF00857"/>
    </source>
</evidence>
<dbReference type="Pfam" id="PF00857">
    <property type="entry name" value="Isochorismatase"/>
    <property type="match status" value="1"/>
</dbReference>
<accession>A0A5A9W6Q9</accession>
<sequence>MLIHPDTSCLLVIDLQEKLMPALHKPKRLLKHSRWLIEVANHLHIPVWATEQYPQGLGSTLKSLQELIPAERILSKTHFSAAAESEVRNALNAQQYNQFVIIGAEAHVCVLQTALQLKQQAREVFVVEDCISSRRPEDKALALERFRQAGIQVVSREMVAFEWLRQADTDAFRYISRNYLRNL</sequence>
<dbReference type="GO" id="GO:0016787">
    <property type="term" value="F:hydrolase activity"/>
    <property type="evidence" value="ECO:0007669"/>
    <property type="project" value="UniProtKB-KW"/>
</dbReference>
<dbReference type="Proteomes" id="UP000325302">
    <property type="component" value="Unassembled WGS sequence"/>
</dbReference>
<evidence type="ECO:0000313" key="3">
    <source>
        <dbReference type="Proteomes" id="UP000325302"/>
    </source>
</evidence>
<comment type="caution">
    <text evidence="2">The sequence shown here is derived from an EMBL/GenBank/DDBJ whole genome shotgun (WGS) entry which is preliminary data.</text>
</comment>
<feature type="domain" description="Isochorismatase-like" evidence="1">
    <location>
        <begin position="8"/>
        <end position="157"/>
    </location>
</feature>
<reference evidence="2 3" key="1">
    <citation type="submission" date="2019-03" db="EMBL/GenBank/DDBJ databases">
        <title>Nitrincola sp. nov. isolated from an Indian soda lake.</title>
        <authorList>
            <person name="Joshi A."/>
            <person name="Thite S.V."/>
            <person name="Joseph N."/>
            <person name="Dhotre D."/>
            <person name="Moorthy M."/>
            <person name="Shouche Y.S."/>
        </authorList>
    </citation>
    <scope>NUCLEOTIDE SEQUENCE [LARGE SCALE GENOMIC DNA]</scope>
    <source>
        <strain evidence="2 3">MEB193</strain>
    </source>
</reference>
<dbReference type="PANTHER" id="PTHR14119">
    <property type="entry name" value="HYDROLASE"/>
    <property type="match status" value="1"/>
</dbReference>
<dbReference type="Gene3D" id="3.40.50.850">
    <property type="entry name" value="Isochorismatase-like"/>
    <property type="match status" value="1"/>
</dbReference>
<keyword evidence="2" id="KW-0378">Hydrolase</keyword>
<name>A0A5A9W6Q9_9GAMM</name>
<dbReference type="CDD" id="cd01012">
    <property type="entry name" value="YcaC_related"/>
    <property type="match status" value="1"/>
</dbReference>
<protein>
    <submittedName>
        <fullName evidence="2">Hydrolase</fullName>
    </submittedName>
</protein>
<dbReference type="InterPro" id="IPR000868">
    <property type="entry name" value="Isochorismatase-like_dom"/>
</dbReference>
<dbReference type="AlphaFoldDB" id="A0A5A9W6Q9"/>
<dbReference type="InterPro" id="IPR050993">
    <property type="entry name" value="Isochorismatase_domain"/>
</dbReference>
<dbReference type="SUPFAM" id="SSF52499">
    <property type="entry name" value="Isochorismatase-like hydrolases"/>
    <property type="match status" value="1"/>
</dbReference>
<evidence type="ECO:0000313" key="2">
    <source>
        <dbReference type="EMBL" id="KAA0875885.1"/>
    </source>
</evidence>